<reference evidence="2 3" key="1">
    <citation type="submission" date="2024-01" db="EMBL/GenBank/DDBJ databases">
        <title>Unpublished Manusciprt.</title>
        <authorList>
            <person name="Duman M."/>
            <person name="Valdes E.G."/>
            <person name="Ajmi N."/>
            <person name="Altun S."/>
            <person name="Saticioglu I.B."/>
        </authorList>
    </citation>
    <scope>NUCLEOTIDE SEQUENCE [LARGE SCALE GENOMIC DNA]</scope>
    <source>
        <strain evidence="2 3">148P</strain>
    </source>
</reference>
<evidence type="ECO:0000256" key="1">
    <source>
        <dbReference type="SAM" id="SignalP"/>
    </source>
</evidence>
<dbReference type="RefSeq" id="WP_330078268.1">
    <property type="nucleotide sequence ID" value="NZ_JAZDQJ010000072.1"/>
</dbReference>
<dbReference type="SUPFAM" id="SSF54001">
    <property type="entry name" value="Cysteine proteinases"/>
    <property type="match status" value="1"/>
</dbReference>
<dbReference type="Gene3D" id="3.90.70.10">
    <property type="entry name" value="Cysteine proteinases"/>
    <property type="match status" value="1"/>
</dbReference>
<protein>
    <recommendedName>
        <fullName evidence="4">Peptidase C1A papain C-terminal domain-containing protein</fullName>
    </recommendedName>
</protein>
<feature type="chain" id="PRO_5047416861" description="Peptidase C1A papain C-terminal domain-containing protein" evidence="1">
    <location>
        <begin position="24"/>
        <end position="365"/>
    </location>
</feature>
<sequence>MFKRSLTLLALSVPAFFVGSGQAAEIVSPFTSLKGFDVKHSHIIQNLPPPTDQGSLPLCYAHAAATVYNYYVCKALGQDCSSISRKELASPLDMTRFATPPADDGEMTYSSSYPNIRIEGGSALYVLEKAALFVGEVASQQCAPHESFFIGVPDTGQGVADEVVLSQGKTLESLKAFYKQYAQSCNPQCPAGALEELAAILPRYHTDARGLANAARRDSFDGFLTRLAIPAECARAKNRSFFEKHRYAMEIVPKTGTKTLSYAGYRKAIIDAIKRDDPVILEGICLSAKKKNGKCDDNHSLVAYGYAELCDVKKCYTGLKLRSSWGPEWQVPADERWYDARELFDHSMQLEGMVGWLKAKPKPKS</sequence>
<dbReference type="Proteomes" id="UP001335100">
    <property type="component" value="Unassembled WGS sequence"/>
</dbReference>
<evidence type="ECO:0000313" key="2">
    <source>
        <dbReference type="EMBL" id="MEE1937632.1"/>
    </source>
</evidence>
<evidence type="ECO:0000313" key="3">
    <source>
        <dbReference type="Proteomes" id="UP001335100"/>
    </source>
</evidence>
<proteinExistence type="predicted"/>
<name>A0ABU7I1E8_9PSED</name>
<keyword evidence="3" id="KW-1185">Reference proteome</keyword>
<organism evidence="2 3">
    <name type="scientific">Pseudomonas ulcerans</name>
    <dbReference type="NCBI Taxonomy" id="3115852"/>
    <lineage>
        <taxon>Bacteria</taxon>
        <taxon>Pseudomonadati</taxon>
        <taxon>Pseudomonadota</taxon>
        <taxon>Gammaproteobacteria</taxon>
        <taxon>Pseudomonadales</taxon>
        <taxon>Pseudomonadaceae</taxon>
        <taxon>Pseudomonas</taxon>
    </lineage>
</organism>
<comment type="caution">
    <text evidence="2">The sequence shown here is derived from an EMBL/GenBank/DDBJ whole genome shotgun (WGS) entry which is preliminary data.</text>
</comment>
<feature type="signal peptide" evidence="1">
    <location>
        <begin position="1"/>
        <end position="23"/>
    </location>
</feature>
<keyword evidence="1" id="KW-0732">Signal</keyword>
<dbReference type="EMBL" id="JAZDQJ010000072">
    <property type="protein sequence ID" value="MEE1937632.1"/>
    <property type="molecule type" value="Genomic_DNA"/>
</dbReference>
<accession>A0ABU7I1E8</accession>
<dbReference type="InterPro" id="IPR038765">
    <property type="entry name" value="Papain-like_cys_pep_sf"/>
</dbReference>
<evidence type="ECO:0008006" key="4">
    <source>
        <dbReference type="Google" id="ProtNLM"/>
    </source>
</evidence>
<gene>
    <name evidence="2" type="ORF">V0R50_30795</name>
</gene>